<dbReference type="PANTHER" id="PTHR14030:SF19">
    <property type="entry name" value="MITOTIC SPINDLE CHECKPOINT PROTEIN BUBR1"/>
    <property type="match status" value="1"/>
</dbReference>
<feature type="domain" description="BUB1 N-terminal" evidence="1">
    <location>
        <begin position="49"/>
        <end position="96"/>
    </location>
</feature>
<proteinExistence type="predicted"/>
<dbReference type="Proteomes" id="UP000824890">
    <property type="component" value="Unassembled WGS sequence"/>
</dbReference>
<dbReference type="InterPro" id="IPR015661">
    <property type="entry name" value="Bub1/Mad3"/>
</dbReference>
<organism evidence="2 3">
    <name type="scientific">Brassica napus</name>
    <name type="common">Rape</name>
    <dbReference type="NCBI Taxonomy" id="3708"/>
    <lineage>
        <taxon>Eukaryota</taxon>
        <taxon>Viridiplantae</taxon>
        <taxon>Streptophyta</taxon>
        <taxon>Embryophyta</taxon>
        <taxon>Tracheophyta</taxon>
        <taxon>Spermatophyta</taxon>
        <taxon>Magnoliopsida</taxon>
        <taxon>eudicotyledons</taxon>
        <taxon>Gunneridae</taxon>
        <taxon>Pentapetalae</taxon>
        <taxon>rosids</taxon>
        <taxon>malvids</taxon>
        <taxon>Brassicales</taxon>
        <taxon>Brassicaceae</taxon>
        <taxon>Brassiceae</taxon>
        <taxon>Brassica</taxon>
    </lineage>
</organism>
<reference evidence="2 3" key="1">
    <citation type="submission" date="2021-05" db="EMBL/GenBank/DDBJ databases">
        <title>Genome Assembly of Synthetic Allotetraploid Brassica napus Reveals Homoeologous Exchanges between Subgenomes.</title>
        <authorList>
            <person name="Davis J.T."/>
        </authorList>
    </citation>
    <scope>NUCLEOTIDE SEQUENCE [LARGE SCALE GENOMIC DNA]</scope>
    <source>
        <strain evidence="3">cv. Da-Ae</strain>
        <tissue evidence="2">Seedling</tissue>
    </source>
</reference>
<feature type="non-terminal residue" evidence="2">
    <location>
        <position position="1"/>
    </location>
</feature>
<comment type="caution">
    <text evidence="2">The sequence shown here is derived from an EMBL/GenBank/DDBJ whole genome shotgun (WGS) entry which is preliminary data.</text>
</comment>
<gene>
    <name evidence="2" type="ORF">HID58_086014</name>
</gene>
<keyword evidence="3" id="KW-1185">Reference proteome</keyword>
<dbReference type="PROSITE" id="PS51489">
    <property type="entry name" value="BUB1_N"/>
    <property type="match status" value="1"/>
</dbReference>
<dbReference type="Pfam" id="PF08311">
    <property type="entry name" value="Mad3_BUB1_I"/>
    <property type="match status" value="1"/>
</dbReference>
<evidence type="ECO:0000313" key="3">
    <source>
        <dbReference type="Proteomes" id="UP000824890"/>
    </source>
</evidence>
<dbReference type="InterPro" id="IPR013212">
    <property type="entry name" value="Mad3/Bub1_I"/>
</dbReference>
<evidence type="ECO:0000313" key="2">
    <source>
        <dbReference type="EMBL" id="KAH0857753.1"/>
    </source>
</evidence>
<protein>
    <recommendedName>
        <fullName evidence="1">BUB1 N-terminal domain-containing protein</fullName>
    </recommendedName>
</protein>
<evidence type="ECO:0000259" key="1">
    <source>
        <dbReference type="PROSITE" id="PS51489"/>
    </source>
</evidence>
<dbReference type="EMBL" id="JAGKQM010000019">
    <property type="protein sequence ID" value="KAH0857753.1"/>
    <property type="molecule type" value="Genomic_DNA"/>
</dbReference>
<name>A0ABQ7XP73_BRANA</name>
<dbReference type="PANTHER" id="PTHR14030">
    <property type="entry name" value="MITOTIC CHECKPOINT SERINE/THREONINE-PROTEIN KINASE BUB1"/>
    <property type="match status" value="1"/>
</dbReference>
<dbReference type="Gene3D" id="1.25.40.430">
    <property type="match status" value="1"/>
</dbReference>
<sequence>ADDLTLLALNAELVIRAFANLESAAEFEESLENQLKDMVKRGKNLRVKLIEDIDEYDGDDPLFPWIKCVKWVQEAFPLGGECSRLLVIYEQCLFLE</sequence>
<accession>A0ABQ7XP73</accession>